<keyword evidence="2" id="KW-0813">Transport</keyword>
<evidence type="ECO:0000259" key="8">
    <source>
        <dbReference type="PROSITE" id="PS50850"/>
    </source>
</evidence>
<dbReference type="AlphaFoldDB" id="A0A2P6VS88"/>
<proteinExistence type="predicted"/>
<feature type="region of interest" description="Disordered" evidence="6">
    <location>
        <begin position="196"/>
        <end position="247"/>
    </location>
</feature>
<dbReference type="InterPro" id="IPR020846">
    <property type="entry name" value="MFS_dom"/>
</dbReference>
<dbReference type="PRINTS" id="PR01035">
    <property type="entry name" value="TCRTETA"/>
</dbReference>
<dbReference type="Gene3D" id="1.20.1250.20">
    <property type="entry name" value="MFS general substrate transporter like domains"/>
    <property type="match status" value="1"/>
</dbReference>
<evidence type="ECO:0000313" key="9">
    <source>
        <dbReference type="EMBL" id="PSC76968.1"/>
    </source>
</evidence>
<evidence type="ECO:0000256" key="6">
    <source>
        <dbReference type="SAM" id="MobiDB-lite"/>
    </source>
</evidence>
<comment type="caution">
    <text evidence="9">The sequence shown here is derived from an EMBL/GenBank/DDBJ whole genome shotgun (WGS) entry which is preliminary data.</text>
</comment>
<feature type="transmembrane region" description="Helical" evidence="7">
    <location>
        <begin position="373"/>
        <end position="397"/>
    </location>
</feature>
<feature type="transmembrane region" description="Helical" evidence="7">
    <location>
        <begin position="62"/>
        <end position="81"/>
    </location>
</feature>
<protein>
    <submittedName>
        <fullName evidence="9">MFS general substrate transporter</fullName>
    </submittedName>
</protein>
<dbReference type="EMBL" id="LHPF02000001">
    <property type="protein sequence ID" value="PSC76968.1"/>
    <property type="molecule type" value="Genomic_DNA"/>
</dbReference>
<dbReference type="InterPro" id="IPR011701">
    <property type="entry name" value="MFS"/>
</dbReference>
<dbReference type="STRING" id="554055.A0A2P6VS88"/>
<organism evidence="9 10">
    <name type="scientific">Micractinium conductrix</name>
    <dbReference type="NCBI Taxonomy" id="554055"/>
    <lineage>
        <taxon>Eukaryota</taxon>
        <taxon>Viridiplantae</taxon>
        <taxon>Chlorophyta</taxon>
        <taxon>core chlorophytes</taxon>
        <taxon>Trebouxiophyceae</taxon>
        <taxon>Chlorellales</taxon>
        <taxon>Chlorellaceae</taxon>
        <taxon>Chlorella clade</taxon>
        <taxon>Micractinium</taxon>
    </lineage>
</organism>
<accession>A0A2P6VS88</accession>
<comment type="subcellular location">
    <subcellularLocation>
        <location evidence="1">Membrane</location>
        <topology evidence="1">Multi-pass membrane protein</topology>
    </subcellularLocation>
</comment>
<dbReference type="Proteomes" id="UP000239649">
    <property type="component" value="Unassembled WGS sequence"/>
</dbReference>
<evidence type="ECO:0000256" key="5">
    <source>
        <dbReference type="ARBA" id="ARBA00023136"/>
    </source>
</evidence>
<feature type="transmembrane region" description="Helical" evidence="7">
    <location>
        <begin position="312"/>
        <end position="334"/>
    </location>
</feature>
<dbReference type="PANTHER" id="PTHR23504:SF117">
    <property type="entry name" value="MAJOR FACILITATOR SUPERFAMILY PROTEIN"/>
    <property type="match status" value="1"/>
</dbReference>
<dbReference type="PANTHER" id="PTHR23504">
    <property type="entry name" value="MAJOR FACILITATOR SUPERFAMILY DOMAIN-CONTAINING PROTEIN 10"/>
    <property type="match status" value="1"/>
</dbReference>
<dbReference type="PROSITE" id="PS50850">
    <property type="entry name" value="MFS"/>
    <property type="match status" value="1"/>
</dbReference>
<name>A0A2P6VS88_9CHLO</name>
<keyword evidence="10" id="KW-1185">Reference proteome</keyword>
<evidence type="ECO:0000256" key="1">
    <source>
        <dbReference type="ARBA" id="ARBA00004141"/>
    </source>
</evidence>
<evidence type="ECO:0000256" key="4">
    <source>
        <dbReference type="ARBA" id="ARBA00022989"/>
    </source>
</evidence>
<feature type="domain" description="Major facilitator superfamily (MFS) profile" evidence="8">
    <location>
        <begin position="1"/>
        <end position="192"/>
    </location>
</feature>
<dbReference type="SUPFAM" id="SSF103473">
    <property type="entry name" value="MFS general substrate transporter"/>
    <property type="match status" value="1"/>
</dbReference>
<feature type="transmembrane region" description="Helical" evidence="7">
    <location>
        <begin position="346"/>
        <end position="367"/>
    </location>
</feature>
<dbReference type="GO" id="GO:0016020">
    <property type="term" value="C:membrane"/>
    <property type="evidence" value="ECO:0007669"/>
    <property type="project" value="UniProtKB-SubCell"/>
</dbReference>
<sequence>MPFTLAVYMVRGFESTRNPGGEVTEAAVGSATGMLAAVFCAAQLVTSYPWGMISDRVGRKPVMLVGNLSCVLSTLWFGLAGSYKAAVASRAVGGAFNAIILAEKSILGEGIPRASQAEGFGLLSLCWGLGSLVGPMMGGSLSAPCTSALRIGALCHEGSLLVQRPYFLPCLLAAAMSAAATVMVALDLEETVPSRRRSAGAAGGGSSGARYQPVPAAEADERRDSSSKSRELELRHLPSLPGGLPGGKEDQGMLLRAFRGDSARGNAALGIDGSLVGYGLIAFMFNLLDEVTPIWASADVSNGGLGFAPAELAPSLSFGGAVLVVWALHGFPWLSGRLGVLRVLRLGLWHTAPLALLTPCASLFHGARLPSQALMFAALGFKAVAGTNAFTGCLILVNEAAPVQSLGAVNGAGQSLASLVRAAGPALGGLTWGWSSQLAATPWWPSCWLPHQFLPFALVAALAAATDLAVYARHEPPAPEELLAQQAGEA</sequence>
<dbReference type="GO" id="GO:0022857">
    <property type="term" value="F:transmembrane transporter activity"/>
    <property type="evidence" value="ECO:0007669"/>
    <property type="project" value="InterPro"/>
</dbReference>
<feature type="transmembrane region" description="Helical" evidence="7">
    <location>
        <begin position="26"/>
        <end position="50"/>
    </location>
</feature>
<keyword evidence="3 7" id="KW-0812">Transmembrane</keyword>
<feature type="compositionally biased region" description="Basic and acidic residues" evidence="6">
    <location>
        <begin position="219"/>
        <end position="236"/>
    </location>
</feature>
<dbReference type="OrthoDB" id="10262656at2759"/>
<reference evidence="9 10" key="1">
    <citation type="journal article" date="2018" name="Plant J.">
        <title>Genome sequences of Chlorella sorokiniana UTEX 1602 and Micractinium conductrix SAG 241.80: implications to maltose excretion by a green alga.</title>
        <authorList>
            <person name="Arriola M.B."/>
            <person name="Velmurugan N."/>
            <person name="Zhang Y."/>
            <person name="Plunkett M.H."/>
            <person name="Hondzo H."/>
            <person name="Barney B.M."/>
        </authorList>
    </citation>
    <scope>NUCLEOTIDE SEQUENCE [LARGE SCALE GENOMIC DNA]</scope>
    <source>
        <strain evidence="9 10">SAG 241.80</strain>
    </source>
</reference>
<feature type="transmembrane region" description="Helical" evidence="7">
    <location>
        <begin position="166"/>
        <end position="188"/>
    </location>
</feature>
<feature type="transmembrane region" description="Helical" evidence="7">
    <location>
        <begin position="266"/>
        <end position="288"/>
    </location>
</feature>
<evidence type="ECO:0000313" key="10">
    <source>
        <dbReference type="Proteomes" id="UP000239649"/>
    </source>
</evidence>
<evidence type="ECO:0000256" key="2">
    <source>
        <dbReference type="ARBA" id="ARBA00022448"/>
    </source>
</evidence>
<gene>
    <name evidence="9" type="primary">g466</name>
    <name evidence="9" type="ORF">C2E20_0466</name>
</gene>
<dbReference type="InterPro" id="IPR036259">
    <property type="entry name" value="MFS_trans_sf"/>
</dbReference>
<keyword evidence="4 7" id="KW-1133">Transmembrane helix</keyword>
<evidence type="ECO:0000256" key="7">
    <source>
        <dbReference type="SAM" id="Phobius"/>
    </source>
</evidence>
<keyword evidence="5 7" id="KW-0472">Membrane</keyword>
<dbReference type="Pfam" id="PF07690">
    <property type="entry name" value="MFS_1"/>
    <property type="match status" value="1"/>
</dbReference>
<dbReference type="InterPro" id="IPR001958">
    <property type="entry name" value="Tet-R_TetA/multi-R_MdtG-like"/>
</dbReference>
<evidence type="ECO:0000256" key="3">
    <source>
        <dbReference type="ARBA" id="ARBA00022692"/>
    </source>
</evidence>